<name>E0UP74_SULAO</name>
<dbReference type="KEGG" id="sua:Saut_0489"/>
<dbReference type="Proteomes" id="UP000007803">
    <property type="component" value="Chromosome"/>
</dbReference>
<keyword evidence="1" id="KW-0812">Transmembrane</keyword>
<protein>
    <recommendedName>
        <fullName evidence="2">DUF4395 domain-containing protein</fullName>
    </recommendedName>
</protein>
<feature type="transmembrane region" description="Helical" evidence="1">
    <location>
        <begin position="121"/>
        <end position="146"/>
    </location>
</feature>
<gene>
    <name evidence="3" type="ordered locus">Saut_0489</name>
</gene>
<dbReference type="EMBL" id="CP002205">
    <property type="protein sequence ID" value="ADN08538.1"/>
    <property type="molecule type" value="Genomic_DNA"/>
</dbReference>
<evidence type="ECO:0000259" key="2">
    <source>
        <dbReference type="Pfam" id="PF14340"/>
    </source>
</evidence>
<accession>E0UP74</accession>
<keyword evidence="1" id="KW-0472">Membrane</keyword>
<evidence type="ECO:0000313" key="3">
    <source>
        <dbReference type="EMBL" id="ADN08538.1"/>
    </source>
</evidence>
<dbReference type="STRING" id="563040.Saut_0489"/>
<sequence>MKEFFAYGEKVPGYDVRMLNEREARAAAAILFVGAFLGLTNGVMLGTAVFSEYFVSFFAIDFTMRVIQPRYAPSLLLGRFFVRNQTPEYVGAAQKRFAWALGMILAWPMFYYLVIDFQPNPLKVLVCLICMGLLFFESAFSVCLGCKIFNLVKREKATHCPGDVCEMKIKEPIQRFNPIQKIIVILTAIAMFYGAFAYMTKLPDRTNLTKKMKKIMTSDAELQRIEDEKADQEFENDDF</sequence>
<feature type="transmembrane region" description="Helical" evidence="1">
    <location>
        <begin position="26"/>
        <end position="44"/>
    </location>
</feature>
<dbReference type="OrthoDB" id="9783675at2"/>
<feature type="domain" description="DUF4395" evidence="2">
    <location>
        <begin position="20"/>
        <end position="154"/>
    </location>
</feature>
<dbReference type="RefSeq" id="WP_013326294.1">
    <property type="nucleotide sequence ID" value="NC_014506.1"/>
</dbReference>
<dbReference type="eggNOG" id="ENOG5031954">
    <property type="taxonomic scope" value="Bacteria"/>
</dbReference>
<dbReference type="Pfam" id="PF14340">
    <property type="entry name" value="DUF4395"/>
    <property type="match status" value="1"/>
</dbReference>
<feature type="transmembrane region" description="Helical" evidence="1">
    <location>
        <begin position="97"/>
        <end position="115"/>
    </location>
</feature>
<keyword evidence="1" id="KW-1133">Transmembrane helix</keyword>
<keyword evidence="4" id="KW-1185">Reference proteome</keyword>
<dbReference type="HOGENOM" id="CLU_1243931_0_0_7"/>
<evidence type="ECO:0000256" key="1">
    <source>
        <dbReference type="SAM" id="Phobius"/>
    </source>
</evidence>
<dbReference type="AlphaFoldDB" id="E0UP74"/>
<evidence type="ECO:0000313" key="4">
    <source>
        <dbReference type="Proteomes" id="UP000007803"/>
    </source>
</evidence>
<organism evidence="3 4">
    <name type="scientific">Sulfurimonas autotrophica (strain ATCC BAA-671 / DSM 16294 / JCM 11897 / OK10)</name>
    <dbReference type="NCBI Taxonomy" id="563040"/>
    <lineage>
        <taxon>Bacteria</taxon>
        <taxon>Pseudomonadati</taxon>
        <taxon>Campylobacterota</taxon>
        <taxon>Epsilonproteobacteria</taxon>
        <taxon>Campylobacterales</taxon>
        <taxon>Sulfurimonadaceae</taxon>
        <taxon>Sulfurimonas</taxon>
    </lineage>
</organism>
<dbReference type="InterPro" id="IPR025508">
    <property type="entry name" value="DUF4395"/>
</dbReference>
<proteinExistence type="predicted"/>
<feature type="transmembrane region" description="Helical" evidence="1">
    <location>
        <begin position="182"/>
        <end position="200"/>
    </location>
</feature>
<reference evidence="4" key="1">
    <citation type="journal article" date="2010" name="Stand. Genomic Sci.">
        <title>Complete genome sequence of Sulfurimonas autotrophica type strain (OK10).</title>
        <authorList>
            <person name="Sikorski J."/>
            <person name="Munk C."/>
            <person name="Lapidus A."/>
            <person name="Djao O."/>
            <person name="Lucas S."/>
            <person name="Glavina Del Rio T."/>
            <person name="Nolan M."/>
            <person name="Tice H."/>
            <person name="Han C."/>
            <person name="Cheng J."/>
            <person name="Tapia R."/>
            <person name="Goodwin L."/>
            <person name="Pitluck S."/>
            <person name="Liolios K."/>
            <person name="Ivanova N."/>
            <person name="Mavromatis K."/>
            <person name="Mikhailova N."/>
            <person name="Pati A."/>
            <person name="Sims D."/>
            <person name="Meincke L."/>
            <person name="Brettin T."/>
            <person name="Detter J."/>
            <person name="Chen A."/>
            <person name="Palaniappan K."/>
            <person name="Land M."/>
            <person name="Hauser L."/>
            <person name="Chang Y."/>
            <person name="Jeffries C."/>
            <person name="Rohde M."/>
            <person name="Lang E."/>
            <person name="Spring S."/>
            <person name="Goker M."/>
            <person name="Woyke T."/>
            <person name="Bristow J."/>
            <person name="Eisen J."/>
            <person name="Markowitz V."/>
            <person name="Hugenholtz P."/>
            <person name="Kyrpides N."/>
            <person name="Klenk H."/>
        </authorList>
    </citation>
    <scope>NUCLEOTIDE SEQUENCE [LARGE SCALE GENOMIC DNA]</scope>
    <source>
        <strain evidence="4">ATCC BAA-671 / DSM 16294 / JCM 11897 / OK10</strain>
    </source>
</reference>